<dbReference type="eggNOG" id="KOG0676">
    <property type="taxonomic scope" value="Eukaryota"/>
</dbReference>
<comment type="similarity">
    <text evidence="1">Belongs to the actin family.</text>
</comment>
<dbReference type="PRINTS" id="PR00190">
    <property type="entry name" value="ACTIN"/>
</dbReference>
<dbReference type="AlphaFoldDB" id="E1Z7H9"/>
<dbReference type="Proteomes" id="UP000008141">
    <property type="component" value="Unassembled WGS sequence"/>
</dbReference>
<dbReference type="InParanoid" id="E1Z7H9"/>
<dbReference type="InterPro" id="IPR043129">
    <property type="entry name" value="ATPase_NBD"/>
</dbReference>
<dbReference type="SMART" id="SM00268">
    <property type="entry name" value="ACTIN"/>
    <property type="match status" value="1"/>
</dbReference>
<evidence type="ECO:0000256" key="1">
    <source>
        <dbReference type="RuleBase" id="RU000487"/>
    </source>
</evidence>
<evidence type="ECO:0000313" key="2">
    <source>
        <dbReference type="EMBL" id="EFN58172.1"/>
    </source>
</evidence>
<dbReference type="Gene3D" id="3.90.640.10">
    <property type="entry name" value="Actin, Chain A, domain 4"/>
    <property type="match status" value="1"/>
</dbReference>
<organism evidence="3">
    <name type="scientific">Chlorella variabilis</name>
    <name type="common">Green alga</name>
    <dbReference type="NCBI Taxonomy" id="554065"/>
    <lineage>
        <taxon>Eukaryota</taxon>
        <taxon>Viridiplantae</taxon>
        <taxon>Chlorophyta</taxon>
        <taxon>core chlorophytes</taxon>
        <taxon>Trebouxiophyceae</taxon>
        <taxon>Chlorellales</taxon>
        <taxon>Chlorellaceae</taxon>
        <taxon>Chlorella clade</taxon>
        <taxon>Chlorella</taxon>
    </lineage>
</organism>
<dbReference type="STRING" id="554065.E1Z7H9"/>
<dbReference type="KEGG" id="cvr:CHLNCDRAFT_20388"/>
<keyword evidence="3" id="KW-1185">Reference proteome</keyword>
<evidence type="ECO:0008006" key="4">
    <source>
        <dbReference type="Google" id="ProtNLM"/>
    </source>
</evidence>
<reference evidence="2 3" key="1">
    <citation type="journal article" date="2010" name="Plant Cell">
        <title>The Chlorella variabilis NC64A genome reveals adaptation to photosymbiosis, coevolution with viruses, and cryptic sex.</title>
        <authorList>
            <person name="Blanc G."/>
            <person name="Duncan G."/>
            <person name="Agarkova I."/>
            <person name="Borodovsky M."/>
            <person name="Gurnon J."/>
            <person name="Kuo A."/>
            <person name="Lindquist E."/>
            <person name="Lucas S."/>
            <person name="Pangilinan J."/>
            <person name="Polle J."/>
            <person name="Salamov A."/>
            <person name="Terry A."/>
            <person name="Yamada T."/>
            <person name="Dunigan D.D."/>
            <person name="Grigoriev I.V."/>
            <person name="Claverie J.M."/>
            <person name="Van Etten J.L."/>
        </authorList>
    </citation>
    <scope>NUCLEOTIDE SEQUENCE [LARGE SCALE GENOMIC DNA]</scope>
    <source>
        <strain evidence="2 3">NC64A</strain>
    </source>
</reference>
<dbReference type="OMA" id="YMPENML"/>
<dbReference type="InterPro" id="IPR004000">
    <property type="entry name" value="Actin"/>
</dbReference>
<protein>
    <recommendedName>
        <fullName evidence="4">Actin-related protein 7</fullName>
    </recommendedName>
</protein>
<dbReference type="SUPFAM" id="SSF53067">
    <property type="entry name" value="Actin-like ATPase domain"/>
    <property type="match status" value="2"/>
</dbReference>
<gene>
    <name evidence="2" type="ORF">CHLNCDRAFT_20388</name>
</gene>
<dbReference type="PANTHER" id="PTHR11937">
    <property type="entry name" value="ACTIN"/>
    <property type="match status" value="1"/>
</dbReference>
<dbReference type="Pfam" id="PF00022">
    <property type="entry name" value="Actin"/>
    <property type="match status" value="2"/>
</dbReference>
<sequence>VSPLEKGTISDWDVLEACLDHVLYERIGWRRGHEGGMLLAEPNFASRDERERLCQLMFEVFNLAGYYAADQAVLSLYALGRVSGTVIDVGYGKTDVVPVLEGSAQLSTAQRLPYGCQQLAQHLGTQLAARGINLGGTSKDLARSIVRVAGSAEEAASAAAEPTTHTLPDGQTITVQREGLQLGEALMDGSRLGLDVERLSEAVHTAATAQGDKDTRKAWLEGMMLCGGGSGAPGLGARLLREVRALSTQQVSPMLCGVPDYLPEGTRRHAAWMGGAVLARVTFSQAGGFLTKADYEEAGPAAVLRKCI</sequence>
<dbReference type="EMBL" id="GL433838">
    <property type="protein sequence ID" value="EFN58172.1"/>
    <property type="molecule type" value="Genomic_DNA"/>
</dbReference>
<evidence type="ECO:0000313" key="3">
    <source>
        <dbReference type="Proteomes" id="UP000008141"/>
    </source>
</evidence>
<proteinExistence type="inferred from homology"/>
<dbReference type="Gene3D" id="3.30.420.40">
    <property type="match status" value="2"/>
</dbReference>
<dbReference type="OrthoDB" id="74201at2759"/>
<dbReference type="FunCoup" id="E1Z7H9">
    <property type="interactions" value="732"/>
</dbReference>
<dbReference type="RefSeq" id="XP_005850274.1">
    <property type="nucleotide sequence ID" value="XM_005850212.1"/>
</dbReference>
<name>E1Z7H9_CHLVA</name>
<feature type="non-terminal residue" evidence="2">
    <location>
        <position position="1"/>
    </location>
</feature>
<accession>E1Z7H9</accession>
<dbReference type="GeneID" id="17357339"/>